<sequence>MATTKDPLSGHPGHLDEHQTQTLEAFRSELTSAGLIPENRDIMTKELGYDRYDDQTLLRFLRARKFDIPKARLMWENNEKWRKEFGTDEIAAFPCCPVFDNLHSPRPALYSLSHPQSRSNVAILRCSSLARCHRHGFDYHEGPEVNKYYPQFYHRIDREGRPIYIERLGAIDVAKIGALTNQDRQLKHLVDEYEKFLKDRLPACSKEKGELVETSCTILDLHNAGISSFYRVKDYVSAASAIGQNHSRNYGTHVHHQCPLPILHHLVPYQTLAR</sequence>
<dbReference type="InParanoid" id="A0A1Y1UFU5"/>
<dbReference type="PANTHER" id="PTHR45657:SF1">
    <property type="entry name" value="CRAL-TRIO DOMAIN-CONTAINING PROTEIN YKL091C-RELATED"/>
    <property type="match status" value="1"/>
</dbReference>
<dbReference type="EMBL" id="NBSH01000007">
    <property type="protein sequence ID" value="ORX36940.1"/>
    <property type="molecule type" value="Genomic_DNA"/>
</dbReference>
<dbReference type="STRING" id="4999.A0A1Y1UFU5"/>
<dbReference type="Gene3D" id="1.10.8.20">
    <property type="entry name" value="N-terminal domain of phosphatidylinositol transfer protein sec14p"/>
    <property type="match status" value="1"/>
</dbReference>
<evidence type="ECO:0000313" key="3">
    <source>
        <dbReference type="Proteomes" id="UP000193218"/>
    </source>
</evidence>
<name>A0A1Y1UFU5_9TREE</name>
<dbReference type="GeneID" id="33554706"/>
<dbReference type="InterPro" id="IPR036865">
    <property type="entry name" value="CRAL-TRIO_dom_sf"/>
</dbReference>
<reference evidence="2 3" key="1">
    <citation type="submission" date="2017-03" db="EMBL/GenBank/DDBJ databases">
        <title>Widespread Adenine N6-methylation of Active Genes in Fungi.</title>
        <authorList>
            <consortium name="DOE Joint Genome Institute"/>
            <person name="Mondo S.J."/>
            <person name="Dannebaum R.O."/>
            <person name="Kuo R.C."/>
            <person name="Louie K.B."/>
            <person name="Bewick A.J."/>
            <person name="Labutti K."/>
            <person name="Haridas S."/>
            <person name="Kuo A."/>
            <person name="Salamov A."/>
            <person name="Ahrendt S.R."/>
            <person name="Lau R."/>
            <person name="Bowen B.P."/>
            <person name="Lipzen A."/>
            <person name="Sullivan W."/>
            <person name="Andreopoulos W.B."/>
            <person name="Clum A."/>
            <person name="Lindquist E."/>
            <person name="Daum C."/>
            <person name="Northen T.R."/>
            <person name="Ramamoorthy G."/>
            <person name="Schmitz R.J."/>
            <person name="Gryganskyi A."/>
            <person name="Culley D."/>
            <person name="Magnuson J."/>
            <person name="James T.Y."/>
            <person name="O'Malley M.A."/>
            <person name="Stajich J.E."/>
            <person name="Spatafora J.W."/>
            <person name="Visel A."/>
            <person name="Grigoriev I.V."/>
        </authorList>
    </citation>
    <scope>NUCLEOTIDE SEQUENCE [LARGE SCALE GENOMIC DNA]</scope>
    <source>
        <strain evidence="2 3">NRRL Y-17943</strain>
    </source>
</reference>
<dbReference type="SUPFAM" id="SSF46938">
    <property type="entry name" value="CRAL/TRIO N-terminal domain"/>
    <property type="match status" value="1"/>
</dbReference>
<dbReference type="PROSITE" id="PS50191">
    <property type="entry name" value="CRAL_TRIO"/>
    <property type="match status" value="1"/>
</dbReference>
<evidence type="ECO:0000313" key="2">
    <source>
        <dbReference type="EMBL" id="ORX36940.1"/>
    </source>
</evidence>
<dbReference type="InterPro" id="IPR001251">
    <property type="entry name" value="CRAL-TRIO_dom"/>
</dbReference>
<dbReference type="FunCoup" id="A0A1Y1UFU5">
    <property type="interactions" value="42"/>
</dbReference>
<dbReference type="Proteomes" id="UP000193218">
    <property type="component" value="Unassembled WGS sequence"/>
</dbReference>
<dbReference type="OrthoDB" id="1434354at2759"/>
<organism evidence="2 3">
    <name type="scientific">Kockovaella imperatae</name>
    <dbReference type="NCBI Taxonomy" id="4999"/>
    <lineage>
        <taxon>Eukaryota</taxon>
        <taxon>Fungi</taxon>
        <taxon>Dikarya</taxon>
        <taxon>Basidiomycota</taxon>
        <taxon>Agaricomycotina</taxon>
        <taxon>Tremellomycetes</taxon>
        <taxon>Tremellales</taxon>
        <taxon>Cuniculitremaceae</taxon>
        <taxon>Kockovaella</taxon>
    </lineage>
</organism>
<feature type="domain" description="CRAL-TRIO" evidence="1">
    <location>
        <begin position="141"/>
        <end position="227"/>
    </location>
</feature>
<dbReference type="AlphaFoldDB" id="A0A1Y1UFU5"/>
<evidence type="ECO:0000259" key="1">
    <source>
        <dbReference type="PROSITE" id="PS50191"/>
    </source>
</evidence>
<dbReference type="InterPro" id="IPR036273">
    <property type="entry name" value="CRAL/TRIO_N_dom_sf"/>
</dbReference>
<comment type="caution">
    <text evidence="2">The sequence shown here is derived from an EMBL/GenBank/DDBJ whole genome shotgun (WGS) entry which is preliminary data.</text>
</comment>
<dbReference type="Pfam" id="PF03765">
    <property type="entry name" value="CRAL_TRIO_N"/>
    <property type="match status" value="1"/>
</dbReference>
<dbReference type="InterPro" id="IPR051026">
    <property type="entry name" value="PI/PC_transfer"/>
</dbReference>
<dbReference type="SMART" id="SM01100">
    <property type="entry name" value="CRAL_TRIO_N"/>
    <property type="match status" value="1"/>
</dbReference>
<dbReference type="RefSeq" id="XP_021871009.1">
    <property type="nucleotide sequence ID" value="XM_022012898.1"/>
</dbReference>
<keyword evidence="3" id="KW-1185">Reference proteome</keyword>
<protein>
    <submittedName>
        <fullName evidence="2">Sec14 cytosolic factor</fullName>
    </submittedName>
</protein>
<accession>A0A1Y1UFU5</accession>
<dbReference type="SUPFAM" id="SSF52087">
    <property type="entry name" value="CRAL/TRIO domain"/>
    <property type="match status" value="1"/>
</dbReference>
<gene>
    <name evidence="2" type="ORF">BD324DRAFT_478735</name>
</gene>
<dbReference type="InterPro" id="IPR011074">
    <property type="entry name" value="CRAL/TRIO_N_dom"/>
</dbReference>
<proteinExistence type="predicted"/>
<dbReference type="Gene3D" id="3.40.525.10">
    <property type="entry name" value="CRAL-TRIO lipid binding domain"/>
    <property type="match status" value="1"/>
</dbReference>
<dbReference type="PANTHER" id="PTHR45657">
    <property type="entry name" value="CRAL-TRIO DOMAIN-CONTAINING PROTEIN YKL091C-RELATED"/>
    <property type="match status" value="1"/>
</dbReference>